<keyword evidence="4" id="KW-0966">Cell projection</keyword>
<accession>A0A9P1DDL3</accession>
<dbReference type="SUPFAM" id="SSF50249">
    <property type="entry name" value="Nucleic acid-binding proteins"/>
    <property type="match status" value="1"/>
</dbReference>
<dbReference type="InterPro" id="IPR031657">
    <property type="entry name" value="REPA_OB_2"/>
</dbReference>
<keyword evidence="4" id="KW-0969">Cilium</keyword>
<gene>
    <name evidence="3" type="ORF">C1SCF055_LOCUS34045</name>
</gene>
<evidence type="ECO:0000259" key="2">
    <source>
        <dbReference type="Pfam" id="PF16900"/>
    </source>
</evidence>
<feature type="domain" description="Replication protein A OB" evidence="2">
    <location>
        <begin position="551"/>
        <end position="650"/>
    </location>
</feature>
<dbReference type="GO" id="GO:0003677">
    <property type="term" value="F:DNA binding"/>
    <property type="evidence" value="ECO:0007669"/>
    <property type="project" value="UniProtKB-KW"/>
</dbReference>
<feature type="non-terminal residue" evidence="3">
    <location>
        <position position="1"/>
    </location>
</feature>
<evidence type="ECO:0000313" key="4">
    <source>
        <dbReference type="EMBL" id="CAL4795931.1"/>
    </source>
</evidence>
<dbReference type="Proteomes" id="UP001152797">
    <property type="component" value="Unassembled WGS sequence"/>
</dbReference>
<evidence type="ECO:0000256" key="1">
    <source>
        <dbReference type="ARBA" id="ARBA00023125"/>
    </source>
</evidence>
<comment type="caution">
    <text evidence="3">The sequence shown here is derived from an EMBL/GenBank/DDBJ whole genome shotgun (WGS) entry which is preliminary data.</text>
</comment>
<proteinExistence type="predicted"/>
<name>A0A9P1DDL3_9DINO</name>
<keyword evidence="5" id="KW-1185">Reference proteome</keyword>
<keyword evidence="1" id="KW-0238">DNA-binding</keyword>
<dbReference type="InterPro" id="IPR012340">
    <property type="entry name" value="NA-bd_OB-fold"/>
</dbReference>
<sequence>INPLGHLGAALSSSIRLKLGLDHGGPGSGLDRLIRLILKHVPLNYKLRLFMLKPVRPNDKLRRLMLKRVAPNDKLKMLMLKRAPLNGKLGMLMLKHVPPNDKLKIFMLKRVALKDTLNRLTFKRVPLNDKLRRLMLKRVPPNDKLNMLMLKRAPPNGKLRMLMLKHVPPDDKLQIFMLKRVALNDTLLNMFMLKRVPLNDKLRKLMLKRVPRHDKLKIFMLKRASPNGKLNMLMLKRVPPNEELKIAMLKRGALNDQLKRLNMLILKRAPLKNELKICMLKRVALHDKLRRLMLKRVPLNDRLTMFTLKRVPRNDGEAVEMCEVIPYRKKRKASAERVQLGHAHEAVHQRLKSFEDCATGVHHADRVLQAHAILWRASQQTEAKADLKGINRQRIVRAGLNSKKKVCSSTVVFDQMASSAVSTKLNHLRADVVGKVVLELRIFGPTVMTNLPGRSGTTWSKCQCTALDGSGQTALLRRSFFGNDQGDQLKAWNAQYMDGSVFSFKGLKGAKADKRFSSCTSPVELEVTDKTVITPAESSNIPWRPAISFGIAEVLAKDSDGRVDLLGVCTNVTPLEQKTCKNKLGGEFQRSLCKVTLLDDSATDCVLTCWGECAEALVAKVRPKSVVAFYRVRLQVHSGGGKSLSISEDSYYIVLDKPDNISAREDNVIYKAQTFLDAGASQTATSYEGGADVSGTLRVVPVRALALAAGLTRQFEDAAWQVDVATWELEGVEDADQLCNRQGKLWAKVVLRDPSGEARLFAPEEALLGLTSCNDRDEFLKLFKEDALTKKRAQCRVHRSLRDGYANLHMLQGVPIFTLSTPAQKMYEDAAFSDASSCVPATLSSLSPNSCGGGLKINVMSRSF</sequence>
<protein>
    <submittedName>
        <fullName evidence="4">Flagellar attachment zone protein 1</fullName>
    </submittedName>
</protein>
<dbReference type="Pfam" id="PF16900">
    <property type="entry name" value="REPA_OB_2"/>
    <property type="match status" value="1"/>
</dbReference>
<evidence type="ECO:0000313" key="5">
    <source>
        <dbReference type="Proteomes" id="UP001152797"/>
    </source>
</evidence>
<dbReference type="OrthoDB" id="1751331at2759"/>
<feature type="non-terminal residue" evidence="3">
    <location>
        <position position="864"/>
    </location>
</feature>
<evidence type="ECO:0000313" key="3">
    <source>
        <dbReference type="EMBL" id="CAI4008619.1"/>
    </source>
</evidence>
<dbReference type="EMBL" id="CAMXCT020004335">
    <property type="protein sequence ID" value="CAL1161994.1"/>
    <property type="molecule type" value="Genomic_DNA"/>
</dbReference>
<reference evidence="4 5" key="2">
    <citation type="submission" date="2024-05" db="EMBL/GenBank/DDBJ databases">
        <authorList>
            <person name="Chen Y."/>
            <person name="Shah S."/>
            <person name="Dougan E. K."/>
            <person name="Thang M."/>
            <person name="Chan C."/>
        </authorList>
    </citation>
    <scope>NUCLEOTIDE SEQUENCE [LARGE SCALE GENOMIC DNA]</scope>
</reference>
<dbReference type="Gene3D" id="2.40.50.140">
    <property type="entry name" value="Nucleic acid-binding proteins"/>
    <property type="match status" value="1"/>
</dbReference>
<dbReference type="EMBL" id="CAMXCT030004335">
    <property type="protein sequence ID" value="CAL4795931.1"/>
    <property type="molecule type" value="Genomic_DNA"/>
</dbReference>
<dbReference type="AlphaFoldDB" id="A0A9P1DDL3"/>
<organism evidence="3">
    <name type="scientific">Cladocopium goreaui</name>
    <dbReference type="NCBI Taxonomy" id="2562237"/>
    <lineage>
        <taxon>Eukaryota</taxon>
        <taxon>Sar</taxon>
        <taxon>Alveolata</taxon>
        <taxon>Dinophyceae</taxon>
        <taxon>Suessiales</taxon>
        <taxon>Symbiodiniaceae</taxon>
        <taxon>Cladocopium</taxon>
    </lineage>
</organism>
<keyword evidence="4" id="KW-0282">Flagellum</keyword>
<reference evidence="3" key="1">
    <citation type="submission" date="2022-10" db="EMBL/GenBank/DDBJ databases">
        <authorList>
            <person name="Chen Y."/>
            <person name="Dougan E. K."/>
            <person name="Chan C."/>
            <person name="Rhodes N."/>
            <person name="Thang M."/>
        </authorList>
    </citation>
    <scope>NUCLEOTIDE SEQUENCE</scope>
</reference>
<dbReference type="EMBL" id="CAMXCT010004335">
    <property type="protein sequence ID" value="CAI4008619.1"/>
    <property type="molecule type" value="Genomic_DNA"/>
</dbReference>